<dbReference type="Proteomes" id="UP001596143">
    <property type="component" value="Unassembled WGS sequence"/>
</dbReference>
<gene>
    <name evidence="2" type="ORF">ACFPTR_01115</name>
</gene>
<feature type="transmembrane region" description="Helical" evidence="1">
    <location>
        <begin position="83"/>
        <end position="106"/>
    </location>
</feature>
<comment type="caution">
    <text evidence="2">The sequence shown here is derived from an EMBL/GenBank/DDBJ whole genome shotgun (WGS) entry which is preliminary data.</text>
</comment>
<keyword evidence="1" id="KW-0812">Transmembrane</keyword>
<protein>
    <recommendedName>
        <fullName evidence="4">DUF4870 domain-containing protein</fullName>
    </recommendedName>
</protein>
<name>A0ABW0U3Z7_9BACI</name>
<dbReference type="EMBL" id="JBHSPF010000005">
    <property type="protein sequence ID" value="MFC5627497.1"/>
    <property type="molecule type" value="Genomic_DNA"/>
</dbReference>
<dbReference type="RefSeq" id="WP_270895677.1">
    <property type="nucleotide sequence ID" value="NZ_JBHSPF010000005.1"/>
</dbReference>
<keyword evidence="1" id="KW-1133">Transmembrane helix</keyword>
<organism evidence="2 3">
    <name type="scientific">Aliibacillus thermotolerans</name>
    <dbReference type="NCBI Taxonomy" id="1834418"/>
    <lineage>
        <taxon>Bacteria</taxon>
        <taxon>Bacillati</taxon>
        <taxon>Bacillota</taxon>
        <taxon>Bacilli</taxon>
        <taxon>Bacillales</taxon>
        <taxon>Bacillaceae</taxon>
        <taxon>Aliibacillus</taxon>
    </lineage>
</organism>
<reference evidence="3" key="1">
    <citation type="journal article" date="2019" name="Int. J. Syst. Evol. Microbiol.">
        <title>The Global Catalogue of Microorganisms (GCM) 10K type strain sequencing project: providing services to taxonomists for standard genome sequencing and annotation.</title>
        <authorList>
            <consortium name="The Broad Institute Genomics Platform"/>
            <consortium name="The Broad Institute Genome Sequencing Center for Infectious Disease"/>
            <person name="Wu L."/>
            <person name="Ma J."/>
        </authorList>
    </citation>
    <scope>NUCLEOTIDE SEQUENCE [LARGE SCALE GENOMIC DNA]</scope>
    <source>
        <strain evidence="3">CGMCC 1.15790</strain>
    </source>
</reference>
<evidence type="ECO:0000256" key="1">
    <source>
        <dbReference type="SAM" id="Phobius"/>
    </source>
</evidence>
<sequence>MSLKEFIFILMLPAVVTFITMIAALTLQWMIEKEANNKEPLRVFHFVNIIWMIMMCGTSSIIFHGMILNVLNEKGWWTMSLYAYVYPLPFILITYAVAAPLFRMYIQPYRVQKGSNVVYLKQRRRKW</sequence>
<evidence type="ECO:0008006" key="4">
    <source>
        <dbReference type="Google" id="ProtNLM"/>
    </source>
</evidence>
<feature type="transmembrane region" description="Helical" evidence="1">
    <location>
        <begin position="43"/>
        <end position="63"/>
    </location>
</feature>
<evidence type="ECO:0000313" key="2">
    <source>
        <dbReference type="EMBL" id="MFC5627497.1"/>
    </source>
</evidence>
<accession>A0ABW0U3Z7</accession>
<proteinExistence type="predicted"/>
<evidence type="ECO:0000313" key="3">
    <source>
        <dbReference type="Proteomes" id="UP001596143"/>
    </source>
</evidence>
<feature type="transmembrane region" description="Helical" evidence="1">
    <location>
        <begin position="6"/>
        <end position="31"/>
    </location>
</feature>
<keyword evidence="1" id="KW-0472">Membrane</keyword>
<keyword evidence="3" id="KW-1185">Reference proteome</keyword>